<dbReference type="Pfam" id="PF09995">
    <property type="entry name" value="MPAB_Lcp_cat"/>
    <property type="match status" value="1"/>
</dbReference>
<reference evidence="2 3" key="1">
    <citation type="journal article" date="2014" name="Int. J. Syst. Evol. Microbiol.">
        <title>Complete genome sequence of Corynebacterium casei LMG S-19264T (=DSM 44701T), isolated from a smear-ripened cheese.</title>
        <authorList>
            <consortium name="US DOE Joint Genome Institute (JGI-PGF)"/>
            <person name="Walter F."/>
            <person name="Albersmeier A."/>
            <person name="Kalinowski J."/>
            <person name="Ruckert C."/>
        </authorList>
    </citation>
    <scope>NUCLEOTIDE SEQUENCE [LARGE SCALE GENOMIC DNA]</scope>
    <source>
        <strain evidence="2 3">KCTC 12866</strain>
    </source>
</reference>
<evidence type="ECO:0000259" key="1">
    <source>
        <dbReference type="Pfam" id="PF09995"/>
    </source>
</evidence>
<sequence length="263" mass="30520">MEYFVESNSVVRQIWGKSDTILFIFAGAAAEFALNKAVDWLYFTGRLSADPLGRLFSTVSYARTIVFSEKKSALRAIDSIATIHGAVETKRGASIPDWAYRDVLFLLIDYSIRSFEVLERKLTRPEKQEVFDVFYRVGSRMGVKGLPDTLEDWEEMRQSHLHQNLRRSHYTDDLFKQYRSHLGMVRYRLLLEAQILVVPPKVRALLGLRRISLLTPLLGLYKLSRHIKLDWVLKNLILPPKYKDEFMRLDTVPASQQRISSTH</sequence>
<dbReference type="InterPro" id="IPR018713">
    <property type="entry name" value="MPAB/Lcp_cat_dom"/>
</dbReference>
<evidence type="ECO:0000313" key="2">
    <source>
        <dbReference type="EMBL" id="GHB51804.1"/>
    </source>
</evidence>
<proteinExistence type="predicted"/>
<dbReference type="EMBL" id="BMXF01000001">
    <property type="protein sequence ID" value="GHB51804.1"/>
    <property type="molecule type" value="Genomic_DNA"/>
</dbReference>
<keyword evidence="3" id="KW-1185">Reference proteome</keyword>
<dbReference type="RefSeq" id="WP_189564161.1">
    <property type="nucleotide sequence ID" value="NZ_BMXF01000001.1"/>
</dbReference>
<feature type="domain" description="ER-bound oxygenase mpaB/mpaB'/Rubber oxygenase catalytic" evidence="1">
    <location>
        <begin position="43"/>
        <end position="209"/>
    </location>
</feature>
<comment type="caution">
    <text evidence="2">The sequence shown here is derived from an EMBL/GenBank/DDBJ whole genome shotgun (WGS) entry which is preliminary data.</text>
</comment>
<dbReference type="GO" id="GO:0016491">
    <property type="term" value="F:oxidoreductase activity"/>
    <property type="evidence" value="ECO:0007669"/>
    <property type="project" value="InterPro"/>
</dbReference>
<protein>
    <recommendedName>
        <fullName evidence="1">ER-bound oxygenase mpaB/mpaB'/Rubber oxygenase catalytic domain-containing protein</fullName>
    </recommendedName>
</protein>
<accession>A0A8J3G7K6</accession>
<gene>
    <name evidence="2" type="ORF">GCM10007390_00460</name>
</gene>
<dbReference type="Proteomes" id="UP000598271">
    <property type="component" value="Unassembled WGS sequence"/>
</dbReference>
<organism evidence="2 3">
    <name type="scientific">Persicitalea jodogahamensis</name>
    <dbReference type="NCBI Taxonomy" id="402147"/>
    <lineage>
        <taxon>Bacteria</taxon>
        <taxon>Pseudomonadati</taxon>
        <taxon>Bacteroidota</taxon>
        <taxon>Cytophagia</taxon>
        <taxon>Cytophagales</taxon>
        <taxon>Spirosomataceae</taxon>
        <taxon>Persicitalea</taxon>
    </lineage>
</organism>
<evidence type="ECO:0000313" key="3">
    <source>
        <dbReference type="Proteomes" id="UP000598271"/>
    </source>
</evidence>
<name>A0A8J3G7K6_9BACT</name>
<dbReference type="AlphaFoldDB" id="A0A8J3G7K6"/>